<dbReference type="RefSeq" id="WP_024332119.1">
    <property type="nucleotide sequence ID" value="NZ_JASOXK010000008.1"/>
</dbReference>
<dbReference type="Proteomes" id="UP000235122">
    <property type="component" value="Unassembled WGS sequence"/>
</dbReference>
<dbReference type="Pfam" id="PF04016">
    <property type="entry name" value="DUF364"/>
    <property type="match status" value="1"/>
</dbReference>
<organism evidence="3 4">
    <name type="scientific">Winkia neuii</name>
    <dbReference type="NCBI Taxonomy" id="33007"/>
    <lineage>
        <taxon>Bacteria</taxon>
        <taxon>Bacillati</taxon>
        <taxon>Actinomycetota</taxon>
        <taxon>Actinomycetes</taxon>
        <taxon>Actinomycetales</taxon>
        <taxon>Actinomycetaceae</taxon>
        <taxon>Winkia</taxon>
    </lineage>
</organism>
<evidence type="ECO:0008006" key="5">
    <source>
        <dbReference type="Google" id="ProtNLM"/>
    </source>
</evidence>
<dbReference type="Gene3D" id="3.30.390.100">
    <property type="match status" value="1"/>
</dbReference>
<evidence type="ECO:0000259" key="2">
    <source>
        <dbReference type="Pfam" id="PF13938"/>
    </source>
</evidence>
<accession>A0A2I1IP71</accession>
<evidence type="ECO:0000313" key="3">
    <source>
        <dbReference type="EMBL" id="PKY72915.1"/>
    </source>
</evidence>
<keyword evidence="4" id="KW-1185">Reference proteome</keyword>
<dbReference type="SUPFAM" id="SSF159713">
    <property type="entry name" value="Dhaf3308-like"/>
    <property type="match status" value="1"/>
</dbReference>
<dbReference type="GeneID" id="35866598"/>
<dbReference type="STRING" id="33007.HMPREF3198_01305"/>
<comment type="caution">
    <text evidence="3">The sequence shown here is derived from an EMBL/GenBank/DDBJ whole genome shotgun (WGS) entry which is preliminary data.</text>
</comment>
<proteinExistence type="predicted"/>
<gene>
    <name evidence="3" type="ORF">CYJ19_04580</name>
</gene>
<dbReference type="InterPro" id="IPR025251">
    <property type="entry name" value="DUF4213"/>
</dbReference>
<evidence type="ECO:0000313" key="4">
    <source>
        <dbReference type="Proteomes" id="UP000235122"/>
    </source>
</evidence>
<dbReference type="InterPro" id="IPR007161">
    <property type="entry name" value="DUF364"/>
</dbReference>
<feature type="domain" description="DUF4213" evidence="2">
    <location>
        <begin position="7"/>
        <end position="81"/>
    </location>
</feature>
<protein>
    <recommendedName>
        <fullName evidence="5">Heavy-metal chelation domain-containing protein</fullName>
    </recommendedName>
</protein>
<sequence length="232" mass="24564">MNPFALYDDLISQIPLEAVVHEAICNNTAYVAADTGVGIAAALGAFQPPTLAGIPLREVAHLAKSWDLAKASLGVAALNAYFNQIPAKSTASVFDTAASSLEGKKVVMVGHFPNAVEKLRQICALTVLERSPRPGDLPDSACEYVMPQAEVALITAMTLANKTMPRLLQLSNQARTYLIGPSLPCAPKVFAGKANVLAGSAVVDAKWIREQVKQGKPVSKLKPALAAFEMEL</sequence>
<name>A0A2I1IP71_9ACTO</name>
<dbReference type="Pfam" id="PF13938">
    <property type="entry name" value="DUF4213"/>
    <property type="match status" value="1"/>
</dbReference>
<reference evidence="3 4" key="1">
    <citation type="submission" date="2017-12" db="EMBL/GenBank/DDBJ databases">
        <title>Phylogenetic diversity of female urinary microbiome.</title>
        <authorList>
            <person name="Thomas-White K."/>
            <person name="Wolfe A.J."/>
        </authorList>
    </citation>
    <scope>NUCLEOTIDE SEQUENCE [LARGE SCALE GENOMIC DNA]</scope>
    <source>
        <strain evidence="3 4">UMB0402</strain>
    </source>
</reference>
<dbReference type="AlphaFoldDB" id="A0A2I1IP71"/>
<dbReference type="EMBL" id="PKKO01000002">
    <property type="protein sequence ID" value="PKY72915.1"/>
    <property type="molecule type" value="Genomic_DNA"/>
</dbReference>
<dbReference type="Gene3D" id="3.40.50.11590">
    <property type="match status" value="1"/>
</dbReference>
<feature type="domain" description="Putative heavy-metal chelation" evidence="1">
    <location>
        <begin position="93"/>
        <end position="224"/>
    </location>
</feature>
<evidence type="ECO:0000259" key="1">
    <source>
        <dbReference type="Pfam" id="PF04016"/>
    </source>
</evidence>